<feature type="repeat" description="ANK" evidence="1">
    <location>
        <begin position="836"/>
        <end position="868"/>
    </location>
</feature>
<dbReference type="EMBL" id="DF933843">
    <property type="protein sequence ID" value="GAM43301.1"/>
    <property type="molecule type" value="Genomic_DNA"/>
</dbReference>
<dbReference type="SMART" id="SM00248">
    <property type="entry name" value="ANK"/>
    <property type="match status" value="7"/>
</dbReference>
<feature type="repeat" description="ANK" evidence="1">
    <location>
        <begin position="806"/>
        <end position="835"/>
    </location>
</feature>
<keyword evidence="1" id="KW-0040">ANK repeat</keyword>
<dbReference type="PANTHER" id="PTHR47785">
    <property type="entry name" value="ZN(II)2CYS6 TRANSCRIPTION FACTOR (EUROFUNG)-RELATED-RELATED"/>
    <property type="match status" value="1"/>
</dbReference>
<accession>A0A0B8N280</accession>
<feature type="region of interest" description="Disordered" evidence="2">
    <location>
        <begin position="84"/>
        <end position="143"/>
    </location>
</feature>
<dbReference type="InterPro" id="IPR053181">
    <property type="entry name" value="EcdB-like_regulator"/>
</dbReference>
<proteinExistence type="predicted"/>
<protein>
    <submittedName>
        <fullName evidence="3">Uncharacterized protein</fullName>
    </submittedName>
</protein>
<dbReference type="Gene3D" id="1.25.40.20">
    <property type="entry name" value="Ankyrin repeat-containing domain"/>
    <property type="match status" value="1"/>
</dbReference>
<gene>
    <name evidence="3" type="ORF">TCE0_047f18004</name>
</gene>
<organism evidence="3 4">
    <name type="scientific">Talaromyces pinophilus</name>
    <name type="common">Penicillium pinophilum</name>
    <dbReference type="NCBI Taxonomy" id="128442"/>
    <lineage>
        <taxon>Eukaryota</taxon>
        <taxon>Fungi</taxon>
        <taxon>Dikarya</taxon>
        <taxon>Ascomycota</taxon>
        <taxon>Pezizomycotina</taxon>
        <taxon>Eurotiomycetes</taxon>
        <taxon>Eurotiomycetidae</taxon>
        <taxon>Eurotiales</taxon>
        <taxon>Trichocomaceae</taxon>
        <taxon>Talaromyces</taxon>
        <taxon>Talaromyces sect. Talaromyces</taxon>
    </lineage>
</organism>
<dbReference type="Pfam" id="PF13857">
    <property type="entry name" value="Ank_5"/>
    <property type="match status" value="1"/>
</dbReference>
<sequence length="872" mass="94205">MSLSVSLSRRAALAPAAFFPVTTNSPNRVKPHGRRRWITPVNVRLSPVTAVVPALPAESGNATAKSHNCSSRARLATVGQTKAANGANPTIQTPFQNPAKDNEAEDAACSSGATHDGLDVGSQPADSQFPMPSTIPPQGGGFQTSVDDDSALPPLTIPLGHQCSNDSLLRLPQVQALIGQYPEDFFFRVESRRRLPRIQTFNPIENNLILPQVDAETSSLLINRFFQSVYLVNPFLDEAAYVERYNSNVDSNAETALNERAVKLLVFALGTIGGKFRKRDDACEENVPGMQFFEPAVHILTISWTSCFSSKSLEDHTHGIDNRAAAIGQPEAEELARAAWSCFLIESDLLSEFHQPRSGIEQVVDKMAFPGFGRAPSPVNLAFMADISMRLLLNRVHYSIYSANFSIDELDSSLITVCTELNRQLQIWHDSIPAIIRPGLRSNDEDTNPQAYVLRLRYWSTKDIIFRPFVLYVTSLSPDQIVNVSQTILDNCQFCLSSCRSLLLASGELLSEYTPYTYSALHTCFGAILLLSLAAVSPMLRHLVTDISELQAIALERLTRWANPGTSIEYLGADVNAQGGYHGNALQAASARGYLEIVRLLIEHGVNVRAQGGIYGNALQAASAAGILEGPHMVLQEGPQIYADNTDHVNNIFAALVQRHTMIVEILLKHGADGHSQGGCLGSALQATSLGGGIAIANMLLEKGADVNSQGGEYANALYAASAKGHLEIVQRLLDEGSDVNAQGGHYGNALQVASMGINEKIQRLLYDDESDDRIYDYPCGSQYDIVQILLERGADVNAQGGFYGNALQAASAGGHLDVVHALLKAGADVNAQGGKYSTALCAATEKGYQEIVQMLLSNGAQVGSRESTIQD</sequence>
<keyword evidence="4" id="KW-1185">Reference proteome</keyword>
<dbReference type="InterPro" id="IPR036770">
    <property type="entry name" value="Ankyrin_rpt-contain_sf"/>
</dbReference>
<dbReference type="CDD" id="cd12148">
    <property type="entry name" value="fungal_TF_MHR"/>
    <property type="match status" value="1"/>
</dbReference>
<evidence type="ECO:0000313" key="4">
    <source>
        <dbReference type="Proteomes" id="UP000053095"/>
    </source>
</evidence>
<dbReference type="PROSITE" id="PS50297">
    <property type="entry name" value="ANK_REP_REGION"/>
    <property type="match status" value="2"/>
</dbReference>
<dbReference type="Pfam" id="PF00023">
    <property type="entry name" value="Ank"/>
    <property type="match status" value="1"/>
</dbReference>
<feature type="compositionally biased region" description="Polar residues" evidence="2">
    <location>
        <begin position="84"/>
        <end position="96"/>
    </location>
</feature>
<dbReference type="AlphaFoldDB" id="A0A0B8N280"/>
<feature type="repeat" description="ANK" evidence="1">
    <location>
        <begin position="581"/>
        <end position="613"/>
    </location>
</feature>
<dbReference type="Pfam" id="PF12796">
    <property type="entry name" value="Ank_2"/>
    <property type="match status" value="1"/>
</dbReference>
<evidence type="ECO:0000313" key="3">
    <source>
        <dbReference type="EMBL" id="GAM43301.1"/>
    </source>
</evidence>
<reference evidence="4" key="1">
    <citation type="journal article" date="2015" name="Genome Announc.">
        <title>Draft genome sequence of Talaromyces cellulolyticus strain Y-94, a source of lignocellulosic biomass-degrading enzymes.</title>
        <authorList>
            <person name="Fujii T."/>
            <person name="Koike H."/>
            <person name="Sawayama S."/>
            <person name="Yano S."/>
            <person name="Inoue H."/>
        </authorList>
    </citation>
    <scope>NUCLEOTIDE SEQUENCE [LARGE SCALE GENOMIC DNA]</scope>
    <source>
        <strain evidence="4">Y-94</strain>
    </source>
</reference>
<dbReference type="Proteomes" id="UP000053095">
    <property type="component" value="Unassembled WGS sequence"/>
</dbReference>
<evidence type="ECO:0000256" key="2">
    <source>
        <dbReference type="SAM" id="MobiDB-lite"/>
    </source>
</evidence>
<dbReference type="SUPFAM" id="SSF48403">
    <property type="entry name" value="Ankyrin repeat"/>
    <property type="match status" value="1"/>
</dbReference>
<evidence type="ECO:0000256" key="1">
    <source>
        <dbReference type="PROSITE-ProRule" id="PRU00023"/>
    </source>
</evidence>
<dbReference type="PROSITE" id="PS50088">
    <property type="entry name" value="ANK_REPEAT"/>
    <property type="match status" value="4"/>
</dbReference>
<dbReference type="InterPro" id="IPR002110">
    <property type="entry name" value="Ankyrin_rpt"/>
</dbReference>
<name>A0A0B8N280_TALPI</name>
<feature type="repeat" description="ANK" evidence="1">
    <location>
        <begin position="713"/>
        <end position="745"/>
    </location>
</feature>